<keyword evidence="2" id="KW-1185">Reference proteome</keyword>
<dbReference type="Proteomes" id="UP000604046">
    <property type="component" value="Unassembled WGS sequence"/>
</dbReference>
<proteinExistence type="predicted"/>
<dbReference type="EMBL" id="CAJNDS010001668">
    <property type="protein sequence ID" value="CAE7271037.1"/>
    <property type="molecule type" value="Genomic_DNA"/>
</dbReference>
<dbReference type="AlphaFoldDB" id="A0A812MMD6"/>
<comment type="caution">
    <text evidence="1">The sequence shown here is derived from an EMBL/GenBank/DDBJ whole genome shotgun (WGS) entry which is preliminary data.</text>
</comment>
<evidence type="ECO:0000313" key="1">
    <source>
        <dbReference type="EMBL" id="CAE7271037.1"/>
    </source>
</evidence>
<gene>
    <name evidence="1" type="ORF">SNAT2548_LOCUS14379</name>
</gene>
<reference evidence="1" key="1">
    <citation type="submission" date="2021-02" db="EMBL/GenBank/DDBJ databases">
        <authorList>
            <person name="Dougan E. K."/>
            <person name="Rhodes N."/>
            <person name="Thang M."/>
            <person name="Chan C."/>
        </authorList>
    </citation>
    <scope>NUCLEOTIDE SEQUENCE</scope>
</reference>
<protein>
    <submittedName>
        <fullName evidence="1">Uncharacterized protein</fullName>
    </submittedName>
</protein>
<organism evidence="1 2">
    <name type="scientific">Symbiodinium natans</name>
    <dbReference type="NCBI Taxonomy" id="878477"/>
    <lineage>
        <taxon>Eukaryota</taxon>
        <taxon>Sar</taxon>
        <taxon>Alveolata</taxon>
        <taxon>Dinophyceae</taxon>
        <taxon>Suessiales</taxon>
        <taxon>Symbiodiniaceae</taxon>
        <taxon>Symbiodinium</taxon>
    </lineage>
</organism>
<evidence type="ECO:0000313" key="2">
    <source>
        <dbReference type="Proteomes" id="UP000604046"/>
    </source>
</evidence>
<accession>A0A812MMD6</accession>
<sequence length="213" mass="23397">MGQASCPLVQEVRCRAPVLQCEGHFSSQSVVFHGSLSAAGLRQRLLARATTCLVARRRVLGFYHVTDVVDCMSACFAPGFALVIHVGGPLVALGNSACLRIRMLFCCSPTKPVGNLSTQRLSESPQVTKVGLSRVALQSLVHLQRWPPDTKVKSYRKALPLPLNILAAPSWSSAPARRGFESTALHIQSHVVVQDLFWQLRHHVCRNSLHNFI</sequence>
<name>A0A812MMD6_9DINO</name>